<feature type="compositionally biased region" description="Low complexity" evidence="1">
    <location>
        <begin position="75"/>
        <end position="87"/>
    </location>
</feature>
<evidence type="ECO:0000313" key="3">
    <source>
        <dbReference type="EMBL" id="KAF2722869.1"/>
    </source>
</evidence>
<evidence type="ECO:0000313" key="4">
    <source>
        <dbReference type="Proteomes" id="UP000799441"/>
    </source>
</evidence>
<feature type="region of interest" description="Disordered" evidence="1">
    <location>
        <begin position="243"/>
        <end position="272"/>
    </location>
</feature>
<feature type="compositionally biased region" description="Basic residues" evidence="1">
    <location>
        <begin position="88"/>
        <end position="97"/>
    </location>
</feature>
<feature type="compositionally biased region" description="Low complexity" evidence="1">
    <location>
        <begin position="252"/>
        <end position="264"/>
    </location>
</feature>
<keyword evidence="2" id="KW-0812">Transmembrane</keyword>
<dbReference type="OrthoDB" id="4492972at2759"/>
<dbReference type="AlphaFoldDB" id="A0A9P4QDL0"/>
<evidence type="ECO:0000256" key="2">
    <source>
        <dbReference type="SAM" id="Phobius"/>
    </source>
</evidence>
<gene>
    <name evidence="3" type="ORF">K431DRAFT_283379</name>
</gene>
<dbReference type="EMBL" id="MU003779">
    <property type="protein sequence ID" value="KAF2722869.1"/>
    <property type="molecule type" value="Genomic_DNA"/>
</dbReference>
<keyword evidence="2" id="KW-1133">Transmembrane helix</keyword>
<reference evidence="3" key="1">
    <citation type="journal article" date="2020" name="Stud. Mycol.">
        <title>101 Dothideomycetes genomes: a test case for predicting lifestyles and emergence of pathogens.</title>
        <authorList>
            <person name="Haridas S."/>
            <person name="Albert R."/>
            <person name="Binder M."/>
            <person name="Bloem J."/>
            <person name="Labutti K."/>
            <person name="Salamov A."/>
            <person name="Andreopoulos B."/>
            <person name="Baker S."/>
            <person name="Barry K."/>
            <person name="Bills G."/>
            <person name="Bluhm B."/>
            <person name="Cannon C."/>
            <person name="Castanera R."/>
            <person name="Culley D."/>
            <person name="Daum C."/>
            <person name="Ezra D."/>
            <person name="Gonzalez J."/>
            <person name="Henrissat B."/>
            <person name="Kuo A."/>
            <person name="Liang C."/>
            <person name="Lipzen A."/>
            <person name="Lutzoni F."/>
            <person name="Magnuson J."/>
            <person name="Mondo S."/>
            <person name="Nolan M."/>
            <person name="Ohm R."/>
            <person name="Pangilinan J."/>
            <person name="Park H.-J."/>
            <person name="Ramirez L."/>
            <person name="Alfaro M."/>
            <person name="Sun H."/>
            <person name="Tritt A."/>
            <person name="Yoshinaga Y."/>
            <person name="Zwiers L.-H."/>
            <person name="Turgeon B."/>
            <person name="Goodwin S."/>
            <person name="Spatafora J."/>
            <person name="Crous P."/>
            <person name="Grigoriev I."/>
        </authorList>
    </citation>
    <scope>NUCLEOTIDE SEQUENCE</scope>
    <source>
        <strain evidence="3">CBS 116435</strain>
    </source>
</reference>
<dbReference type="Proteomes" id="UP000799441">
    <property type="component" value="Unassembled WGS sequence"/>
</dbReference>
<feature type="region of interest" description="Disordered" evidence="1">
    <location>
        <begin position="66"/>
        <end position="120"/>
    </location>
</feature>
<feature type="region of interest" description="Disordered" evidence="1">
    <location>
        <begin position="166"/>
        <end position="218"/>
    </location>
</feature>
<keyword evidence="4" id="KW-1185">Reference proteome</keyword>
<organism evidence="3 4">
    <name type="scientific">Polychaeton citri CBS 116435</name>
    <dbReference type="NCBI Taxonomy" id="1314669"/>
    <lineage>
        <taxon>Eukaryota</taxon>
        <taxon>Fungi</taxon>
        <taxon>Dikarya</taxon>
        <taxon>Ascomycota</taxon>
        <taxon>Pezizomycotina</taxon>
        <taxon>Dothideomycetes</taxon>
        <taxon>Dothideomycetidae</taxon>
        <taxon>Capnodiales</taxon>
        <taxon>Capnodiaceae</taxon>
        <taxon>Polychaeton</taxon>
    </lineage>
</organism>
<proteinExistence type="predicted"/>
<keyword evidence="2" id="KW-0472">Membrane</keyword>
<feature type="transmembrane region" description="Helical" evidence="2">
    <location>
        <begin position="41"/>
        <end position="61"/>
    </location>
</feature>
<protein>
    <submittedName>
        <fullName evidence="3">Uncharacterized protein</fullName>
    </submittedName>
</protein>
<evidence type="ECO:0000256" key="1">
    <source>
        <dbReference type="SAM" id="MobiDB-lite"/>
    </source>
</evidence>
<name>A0A9P4QDL0_9PEZI</name>
<sequence>MAGITAIVATPILLFCSLPLTFFAVLTTTITFWVLLLRVSVVYLDLILALLHAYLLPSYPFSKVTSPASSPPKSPSSDRSSSQSHHSVSQHRHRQKSRSSSIGSDRAGRHGPLESGSFASLVGTGSNRDFEGVGGWRVSGTDDEEALWMGMNSRLELPAIPKARHHARSLTGGSGSGHVSPPDLVRTPIGSKASALAGSGKRRSLSGTASPEGYFTMPYRGSMTALTTAGDRGSKTVSVVSFDDKDRRKSSENSSSTSLSSTLTINKKDEAK</sequence>
<feature type="transmembrane region" description="Helical" evidence="2">
    <location>
        <begin position="12"/>
        <end position="35"/>
    </location>
</feature>
<comment type="caution">
    <text evidence="3">The sequence shown here is derived from an EMBL/GenBank/DDBJ whole genome shotgun (WGS) entry which is preliminary data.</text>
</comment>
<accession>A0A9P4QDL0</accession>